<dbReference type="PIRSF" id="PIRSF020419">
    <property type="entry name" value="Fe_uptake_reg_CjrA_prd"/>
    <property type="match status" value="1"/>
</dbReference>
<comment type="caution">
    <text evidence="3">The sequence shown here is derived from an EMBL/GenBank/DDBJ whole genome shotgun (WGS) entry which is preliminary data.</text>
</comment>
<organism evidence="3 4">
    <name type="scientific">Mucilaginibacter litoreus</name>
    <dbReference type="NCBI Taxonomy" id="1048221"/>
    <lineage>
        <taxon>Bacteria</taxon>
        <taxon>Pseudomonadati</taxon>
        <taxon>Bacteroidota</taxon>
        <taxon>Sphingobacteriia</taxon>
        <taxon>Sphingobacteriales</taxon>
        <taxon>Sphingobacteriaceae</taxon>
        <taxon>Mucilaginibacter</taxon>
    </lineage>
</organism>
<evidence type="ECO:0000256" key="1">
    <source>
        <dbReference type="SAM" id="SignalP"/>
    </source>
</evidence>
<dbReference type="EMBL" id="JBHTHZ010000005">
    <property type="protein sequence ID" value="MFD0794173.1"/>
    <property type="molecule type" value="Genomic_DNA"/>
</dbReference>
<evidence type="ECO:0000259" key="2">
    <source>
        <dbReference type="Pfam" id="PF04187"/>
    </source>
</evidence>
<keyword evidence="1" id="KW-0732">Signal</keyword>
<evidence type="ECO:0000313" key="4">
    <source>
        <dbReference type="Proteomes" id="UP001597010"/>
    </source>
</evidence>
<dbReference type="Gene3D" id="3.40.50.11550">
    <property type="match status" value="1"/>
</dbReference>
<feature type="domain" description="Haem-binding uptake Tiki superfamily ChaN" evidence="2">
    <location>
        <begin position="44"/>
        <end position="247"/>
    </location>
</feature>
<dbReference type="CDD" id="cd14727">
    <property type="entry name" value="ChanN-like"/>
    <property type="match status" value="1"/>
</dbReference>
<accession>A0ABW3ATT3</accession>
<protein>
    <submittedName>
        <fullName evidence="3">ChaN family lipoprotein</fullName>
    </submittedName>
</protein>
<feature type="signal peptide" evidence="1">
    <location>
        <begin position="1"/>
        <end position="19"/>
    </location>
</feature>
<dbReference type="SUPFAM" id="SSF159501">
    <property type="entry name" value="EreA/ChaN-like"/>
    <property type="match status" value="1"/>
</dbReference>
<reference evidence="4" key="1">
    <citation type="journal article" date="2019" name="Int. J. Syst. Evol. Microbiol.">
        <title>The Global Catalogue of Microorganisms (GCM) 10K type strain sequencing project: providing services to taxonomists for standard genome sequencing and annotation.</title>
        <authorList>
            <consortium name="The Broad Institute Genomics Platform"/>
            <consortium name="The Broad Institute Genome Sequencing Center for Infectious Disease"/>
            <person name="Wu L."/>
            <person name="Ma J."/>
        </authorList>
    </citation>
    <scope>NUCLEOTIDE SEQUENCE [LARGE SCALE GENOMIC DNA]</scope>
    <source>
        <strain evidence="4">CCUG 61484</strain>
    </source>
</reference>
<evidence type="ECO:0000313" key="3">
    <source>
        <dbReference type="EMBL" id="MFD0794173.1"/>
    </source>
</evidence>
<proteinExistence type="predicted"/>
<dbReference type="Pfam" id="PF04187">
    <property type="entry name" value="Cofac_haem_bdg"/>
    <property type="match status" value="1"/>
</dbReference>
<dbReference type="Proteomes" id="UP001597010">
    <property type="component" value="Unassembled WGS sequence"/>
</dbReference>
<keyword evidence="4" id="KW-1185">Reference proteome</keyword>
<name>A0ABW3ATT3_9SPHI</name>
<dbReference type="RefSeq" id="WP_377115077.1">
    <property type="nucleotide sequence ID" value="NZ_JBHTHZ010000005.1"/>
</dbReference>
<dbReference type="InterPro" id="IPR007314">
    <property type="entry name" value="Cofac_haem-bd_dom"/>
</dbReference>
<keyword evidence="3" id="KW-0449">Lipoprotein</keyword>
<sequence length="293" mass="33339">MKYPIVLLLLLLSMFCCFGQDQMSVHYKIYNTAKKRLVSADDIINDLTNADVLFFGEEHNDSTGHYLEALLFKKLTEKYPDKSALSLEMFQTDCQIVLNEYLAGFIREKNLITEGRAWNNYKDYRPLIEHAKDTHTPVIAANAPTRYTNMVTRGGLSSLDRLSAQAKAWLAPLPIDTATGTYYEKFVDIMGGHSAMGDMKIYQSQNVWDATMGWNIAQFLKSHPGFKVLQVNGGFHSEEKLGSCAQLKKYLPKTRILNIAAYADDSFDKPDWTKFEKMGDYIILTDPKLPKTF</sequence>
<gene>
    <name evidence="3" type="ORF">ACFQZX_11130</name>
</gene>
<dbReference type="InterPro" id="IPR016773">
    <property type="entry name" value="Fe3_uptake_reg_CjrA_prd"/>
</dbReference>
<feature type="chain" id="PRO_5045536250" evidence="1">
    <location>
        <begin position="20"/>
        <end position="293"/>
    </location>
</feature>